<reference evidence="1" key="2">
    <citation type="journal article" date="2017" name="J. Med. Entomol.">
        <title>Transcriptome Analysis of the Triatoma infestans (Hemiptera: Reduviidae) Integument.</title>
        <authorList>
            <person name="Calderon-Fernandez G.M."/>
            <person name="Moriconi D.E."/>
            <person name="Dulbecco A.B."/>
            <person name="Juarez M.P."/>
        </authorList>
    </citation>
    <scope>NUCLEOTIDE SEQUENCE</scope>
    <source>
        <strain evidence="1">Int1</strain>
        <tissue evidence="1">Integument</tissue>
    </source>
</reference>
<dbReference type="EMBL" id="GEMB01006684">
    <property type="protein sequence ID" value="JAR96665.1"/>
    <property type="molecule type" value="Transcribed_RNA"/>
</dbReference>
<proteinExistence type="predicted"/>
<evidence type="ECO:0000313" key="1">
    <source>
        <dbReference type="EMBL" id="JAR96665.1"/>
    </source>
</evidence>
<reference evidence="1" key="1">
    <citation type="submission" date="2016-04" db="EMBL/GenBank/DDBJ databases">
        <authorList>
            <person name="Calderon-Fernandez G.M.Sr."/>
        </authorList>
    </citation>
    <scope>NUCLEOTIDE SEQUENCE</scope>
    <source>
        <strain evidence="1">Int1</strain>
        <tissue evidence="1">Integument</tissue>
    </source>
</reference>
<sequence>MHSRISLLLKAEK</sequence>
<protein>
    <submittedName>
        <fullName evidence="1">Protein spaetzle</fullName>
    </submittedName>
</protein>
<organism evidence="1">
    <name type="scientific">Triatoma infestans</name>
    <name type="common">Assassin bug</name>
    <dbReference type="NCBI Taxonomy" id="30076"/>
    <lineage>
        <taxon>Eukaryota</taxon>
        <taxon>Metazoa</taxon>
        <taxon>Ecdysozoa</taxon>
        <taxon>Arthropoda</taxon>
        <taxon>Hexapoda</taxon>
        <taxon>Insecta</taxon>
        <taxon>Pterygota</taxon>
        <taxon>Neoptera</taxon>
        <taxon>Paraneoptera</taxon>
        <taxon>Hemiptera</taxon>
        <taxon>Heteroptera</taxon>
        <taxon>Panheteroptera</taxon>
        <taxon>Cimicomorpha</taxon>
        <taxon>Reduviidae</taxon>
        <taxon>Triatominae</taxon>
        <taxon>Triatoma</taxon>
    </lineage>
</organism>
<name>A0A161MAW7_TRIIF</name>
<accession>A0A161MAW7</accession>